<evidence type="ECO:0000313" key="4">
    <source>
        <dbReference type="EMBL" id="VUX67343.1"/>
    </source>
</evidence>
<dbReference type="InterPro" id="IPR050807">
    <property type="entry name" value="TransReg_Diox_bact_type"/>
</dbReference>
<dbReference type="GO" id="GO:0005829">
    <property type="term" value="C:cytosol"/>
    <property type="evidence" value="ECO:0007669"/>
    <property type="project" value="TreeGrafter"/>
</dbReference>
<dbReference type="PANTHER" id="PTHR46797">
    <property type="entry name" value="HTH-TYPE TRANSCRIPTIONAL REGULATOR"/>
    <property type="match status" value="1"/>
</dbReference>
<dbReference type="CDD" id="cd00093">
    <property type="entry name" value="HTH_XRE"/>
    <property type="match status" value="1"/>
</dbReference>
<dbReference type="SMART" id="SM00530">
    <property type="entry name" value="HTH_XRE"/>
    <property type="match status" value="1"/>
</dbReference>
<sequence>MKKNTIGKRIAEARINLNITQEQLEELSGFSVSTISRFETGRTQPSIENLIKLSKVLNVGIDYFLYDLIPHNETIQSPTVKDAVTVLSQMNERQAQYMLDIIKIYQASHQD</sequence>
<dbReference type="PROSITE" id="PS50943">
    <property type="entry name" value="HTH_CROC1"/>
    <property type="match status" value="1"/>
</dbReference>
<reference evidence="4 5" key="2">
    <citation type="submission" date="2019-07" db="EMBL/GenBank/DDBJ databases">
        <authorList>
            <person name="Chang H.-W."/>
            <person name="Raman A."/>
            <person name="Venkatesh S."/>
            <person name="Gehrig J."/>
        </authorList>
    </citation>
    <scope>NUCLEOTIDE SEQUENCE [LARGE SCALE GENOMIC DNA]</scope>
    <source>
        <strain evidence="4">Blautia_wexlerae_LFYP_14</strain>
    </source>
</reference>
<dbReference type="InterPro" id="IPR010982">
    <property type="entry name" value="Lambda_DNA-bd_dom_sf"/>
</dbReference>
<name>A0A564WXY4_9FIRM</name>
<dbReference type="Pfam" id="PF01381">
    <property type="entry name" value="HTH_3"/>
    <property type="match status" value="1"/>
</dbReference>
<dbReference type="EMBL" id="CABHOF010000084">
    <property type="protein sequence ID" value="VUX67343.1"/>
    <property type="molecule type" value="Genomic_DNA"/>
</dbReference>
<proteinExistence type="predicted"/>
<dbReference type="AlphaFoldDB" id="A0A564WXY4"/>
<protein>
    <submittedName>
        <fullName evidence="3">Helix-turn-helix domain-containing protein</fullName>
    </submittedName>
    <submittedName>
        <fullName evidence="4">Transcriptional repressor DicA</fullName>
    </submittedName>
</protein>
<dbReference type="InterPro" id="IPR001387">
    <property type="entry name" value="Cro/C1-type_HTH"/>
</dbReference>
<dbReference type="Proteomes" id="UP000366766">
    <property type="component" value="Unassembled WGS sequence"/>
</dbReference>
<dbReference type="PANTHER" id="PTHR46797:SF1">
    <property type="entry name" value="METHYLPHOSPHONATE SYNTHASE"/>
    <property type="match status" value="1"/>
</dbReference>
<evidence type="ECO:0000313" key="6">
    <source>
        <dbReference type="Proteomes" id="UP000477156"/>
    </source>
</evidence>
<dbReference type="RefSeq" id="WP_008707198.1">
    <property type="nucleotide sequence ID" value="NZ_CABHOF010000084.1"/>
</dbReference>
<evidence type="ECO:0000259" key="2">
    <source>
        <dbReference type="PROSITE" id="PS50943"/>
    </source>
</evidence>
<evidence type="ECO:0000313" key="5">
    <source>
        <dbReference type="Proteomes" id="UP000366766"/>
    </source>
</evidence>
<dbReference type="GO" id="GO:0003677">
    <property type="term" value="F:DNA binding"/>
    <property type="evidence" value="ECO:0007669"/>
    <property type="project" value="UniProtKB-KW"/>
</dbReference>
<keyword evidence="5" id="KW-1185">Reference proteome</keyword>
<evidence type="ECO:0000256" key="1">
    <source>
        <dbReference type="ARBA" id="ARBA00023125"/>
    </source>
</evidence>
<dbReference type="Gene3D" id="1.10.260.40">
    <property type="entry name" value="lambda repressor-like DNA-binding domains"/>
    <property type="match status" value="1"/>
</dbReference>
<dbReference type="GO" id="GO:0003700">
    <property type="term" value="F:DNA-binding transcription factor activity"/>
    <property type="evidence" value="ECO:0007669"/>
    <property type="project" value="TreeGrafter"/>
</dbReference>
<dbReference type="EMBL" id="WWVF01000015">
    <property type="protein sequence ID" value="MZS89235.1"/>
    <property type="molecule type" value="Genomic_DNA"/>
</dbReference>
<accession>A0A564WXY4</accession>
<reference evidence="3 6" key="1">
    <citation type="journal article" date="2019" name="Nat. Med.">
        <title>A library of human gut bacterial isolates paired with longitudinal multiomics data enables mechanistic microbiome research.</title>
        <authorList>
            <person name="Poyet M."/>
            <person name="Groussin M."/>
            <person name="Gibbons S.M."/>
            <person name="Avila-Pacheco J."/>
            <person name="Jiang X."/>
            <person name="Kearney S.M."/>
            <person name="Perrotta A.R."/>
            <person name="Berdy B."/>
            <person name="Zhao S."/>
            <person name="Lieberman T.D."/>
            <person name="Swanson P.K."/>
            <person name="Smith M."/>
            <person name="Roesemann S."/>
            <person name="Alexander J.E."/>
            <person name="Rich S.A."/>
            <person name="Livny J."/>
            <person name="Vlamakis H."/>
            <person name="Clish C."/>
            <person name="Bullock K."/>
            <person name="Deik A."/>
            <person name="Scott J."/>
            <person name="Pierce K.A."/>
            <person name="Xavier R.J."/>
            <person name="Alm E.J."/>
        </authorList>
    </citation>
    <scope>NUCLEOTIDE SEQUENCE [LARGE SCALE GENOMIC DNA]</scope>
    <source>
        <strain evidence="3 6">BIOML-A12</strain>
    </source>
</reference>
<gene>
    <name evidence="4" type="ORF">BWLFYP14_00184</name>
    <name evidence="3" type="ORF">GT712_09150</name>
</gene>
<evidence type="ECO:0000313" key="3">
    <source>
        <dbReference type="EMBL" id="MZS89235.1"/>
    </source>
</evidence>
<feature type="domain" description="HTH cro/C1-type" evidence="2">
    <location>
        <begin position="10"/>
        <end position="64"/>
    </location>
</feature>
<dbReference type="SUPFAM" id="SSF47413">
    <property type="entry name" value="lambda repressor-like DNA-binding domains"/>
    <property type="match status" value="1"/>
</dbReference>
<organism evidence="4 5">
    <name type="scientific">Blautia wexlerae</name>
    <dbReference type="NCBI Taxonomy" id="418240"/>
    <lineage>
        <taxon>Bacteria</taxon>
        <taxon>Bacillati</taxon>
        <taxon>Bacillota</taxon>
        <taxon>Clostridia</taxon>
        <taxon>Lachnospirales</taxon>
        <taxon>Lachnospiraceae</taxon>
        <taxon>Blautia</taxon>
    </lineage>
</organism>
<dbReference type="Proteomes" id="UP000477156">
    <property type="component" value="Unassembled WGS sequence"/>
</dbReference>
<keyword evidence="1" id="KW-0238">DNA-binding</keyword>